<evidence type="ECO:0000313" key="3">
    <source>
        <dbReference type="Proteomes" id="UP000498980"/>
    </source>
</evidence>
<dbReference type="EMBL" id="BLWC01000001">
    <property type="protein sequence ID" value="GFM95957.1"/>
    <property type="molecule type" value="Genomic_DNA"/>
</dbReference>
<dbReference type="AlphaFoldDB" id="A0A7J0C1Q2"/>
<keyword evidence="3" id="KW-1185">Reference proteome</keyword>
<proteinExistence type="predicted"/>
<sequence>MVDGLLFPVAPVVADQVHEVVDLAEDLLLLEGVDVIGPAHHVAGRFQRGDEAGVVVDRLRGLDARYDLYQVHADVDRTRVPPLGDVRLLGGHHAFGPVPGLPAGGRRQVRGEVPGEAPSPVRRRARDGARPQVLQRDDGGGELHVGRRSGAQAVHDGEHAGDHFPYTFRIAAQLAVVELVVDEEQPDEPVGHQIQVFGAGGRIDHPDEGAEIGLFEPGSRGCPVYEAGPSSPGVEVLTGLPDVRTGPLGERAVDVRQFALHGRIRILSGQTRDRCSGRWSSALRYL</sequence>
<dbReference type="Proteomes" id="UP000498980">
    <property type="component" value="Unassembled WGS sequence"/>
</dbReference>
<comment type="caution">
    <text evidence="2">The sequence shown here is derived from an EMBL/GenBank/DDBJ whole genome shotgun (WGS) entry which is preliminary data.</text>
</comment>
<gene>
    <name evidence="2" type="ORF">Sfulv_07680</name>
</gene>
<reference evidence="2 3" key="1">
    <citation type="submission" date="2020-05" db="EMBL/GenBank/DDBJ databases">
        <title>Whole genome shotgun sequence of Streptomyces fulvorobeus NBRC 15897.</title>
        <authorList>
            <person name="Komaki H."/>
            <person name="Tamura T."/>
        </authorList>
    </citation>
    <scope>NUCLEOTIDE SEQUENCE [LARGE SCALE GENOMIC DNA]</scope>
    <source>
        <strain evidence="2 3">NBRC 15897</strain>
    </source>
</reference>
<evidence type="ECO:0000313" key="2">
    <source>
        <dbReference type="EMBL" id="GFM95957.1"/>
    </source>
</evidence>
<accession>A0A7J0C1Q2</accession>
<protein>
    <submittedName>
        <fullName evidence="2">Uncharacterized protein</fullName>
    </submittedName>
</protein>
<feature type="region of interest" description="Disordered" evidence="1">
    <location>
        <begin position="99"/>
        <end position="150"/>
    </location>
</feature>
<feature type="compositionally biased region" description="Basic and acidic residues" evidence="1">
    <location>
        <begin position="135"/>
        <end position="145"/>
    </location>
</feature>
<organism evidence="2 3">
    <name type="scientific">Streptomyces fulvorobeus</name>
    <dbReference type="NCBI Taxonomy" id="284028"/>
    <lineage>
        <taxon>Bacteria</taxon>
        <taxon>Bacillati</taxon>
        <taxon>Actinomycetota</taxon>
        <taxon>Actinomycetes</taxon>
        <taxon>Kitasatosporales</taxon>
        <taxon>Streptomycetaceae</taxon>
        <taxon>Streptomyces</taxon>
    </lineage>
</organism>
<name>A0A7J0C1Q2_9ACTN</name>
<evidence type="ECO:0000256" key="1">
    <source>
        <dbReference type="SAM" id="MobiDB-lite"/>
    </source>
</evidence>